<dbReference type="ExpressionAtlas" id="O80464">
    <property type="expression patterns" value="differential"/>
</dbReference>
<dbReference type="PANTHER" id="PTHR48449:SF1">
    <property type="entry name" value="DUF1985 DOMAIN-CONTAINING PROTEIN"/>
    <property type="match status" value="1"/>
</dbReference>
<feature type="compositionally biased region" description="Gly residues" evidence="1">
    <location>
        <begin position="1"/>
        <end position="10"/>
    </location>
</feature>
<evidence type="ECO:0000259" key="3">
    <source>
        <dbReference type="Pfam" id="PF09331"/>
    </source>
</evidence>
<dbReference type="InterPro" id="IPR015410">
    <property type="entry name" value="DUF1985"/>
</dbReference>
<reference key="1">
    <citation type="journal article" date="1999" name="Nature">
        <title>Sequence and analysis of chromosome 2 of the plant Arabidopsis thaliana.</title>
        <authorList>
            <person name="Lin X."/>
            <person name="Kaul S."/>
            <person name="Rounsley S."/>
            <person name="Shea T.P."/>
            <person name="Benito M.I."/>
            <person name="Town C.D."/>
            <person name="Fujii C.Y."/>
            <person name="Mason T."/>
            <person name="Bowman C.L."/>
            <person name="Barnstead M."/>
            <person name="Feldblyum T.V."/>
            <person name="Buell C.R."/>
            <person name="Ketchum K.A."/>
            <person name="Lee J."/>
            <person name="Ronning C.M."/>
            <person name="Koo H.L."/>
            <person name="Moffat K.S."/>
            <person name="Cronin L.A."/>
            <person name="Shen M."/>
            <person name="Pai G."/>
            <person name="Van Aken S."/>
            <person name="Umayam L."/>
            <person name="Tallon L.J."/>
            <person name="Gill J.E."/>
            <person name="Adams M.D."/>
            <person name="Carrera A.J."/>
            <person name="Creasy T.H."/>
            <person name="Goodman H.M."/>
            <person name="Somerville C.R."/>
            <person name="Copenhaver G.P."/>
            <person name="Preuss D."/>
            <person name="Nierman W.C."/>
            <person name="White O."/>
            <person name="Eisen J.A."/>
            <person name="Salzberg S.L."/>
            <person name="Fraser C.M."/>
            <person name="Venter J.C."/>
        </authorList>
    </citation>
    <scope>NUCLEOTIDE SEQUENCE [LARGE SCALE GENOMIC DNA]</scope>
    <source>
        <strain>cv. Columbia</strain>
    </source>
</reference>
<dbReference type="Pfam" id="PF03384">
    <property type="entry name" value="DUF287"/>
    <property type="match status" value="1"/>
</dbReference>
<feature type="compositionally biased region" description="Basic and acidic residues" evidence="1">
    <location>
        <begin position="12"/>
        <end position="39"/>
    </location>
</feature>
<feature type="domain" description="DUF1985" evidence="3">
    <location>
        <begin position="355"/>
        <end position="491"/>
    </location>
</feature>
<feature type="domain" description="DUF287" evidence="2">
    <location>
        <begin position="576"/>
        <end position="626"/>
    </location>
</feature>
<dbReference type="EMBL" id="AC003040">
    <property type="protein sequence ID" value="AAC23763.1"/>
    <property type="molecule type" value="Genomic_DNA"/>
</dbReference>
<dbReference type="AlphaFoldDB" id="O80464"/>
<feature type="compositionally biased region" description="Low complexity" evidence="1">
    <location>
        <begin position="153"/>
        <end position="162"/>
    </location>
</feature>
<reference evidence="4" key="3">
    <citation type="submission" date="2002-02" db="EMBL/GenBank/DDBJ databases">
        <authorList>
            <person name="Town C.D."/>
            <person name="Kaul S."/>
        </authorList>
    </citation>
    <scope>NUCLEOTIDE SEQUENCE</scope>
</reference>
<dbReference type="PIR" id="T01137">
    <property type="entry name" value="T01137"/>
</dbReference>
<feature type="compositionally biased region" description="Basic and acidic residues" evidence="1">
    <location>
        <begin position="49"/>
        <end position="63"/>
    </location>
</feature>
<feature type="compositionally biased region" description="Acidic residues" evidence="1">
    <location>
        <begin position="127"/>
        <end position="143"/>
    </location>
</feature>
<evidence type="ECO:0000313" key="4">
    <source>
        <dbReference type="EMBL" id="AAC23763.1"/>
    </source>
</evidence>
<accession>O80464</accession>
<dbReference type="InterPro" id="IPR005048">
    <property type="entry name" value="DUF287"/>
</dbReference>
<sequence>MPPKTRGGGQGKRKEIEAPAPAKTEKVKAPAEKVKEKVPAKKAKVQAPAKKEKVQAPAKKEKVQAPAKKAKVQATAKTTATAQTTATAMATTAAPTTTAPTTAPTTESPMLDDSTFYDALKHIPAEETQENMQTDEVEDENEKEEGSEKEESGSSSQTLGSDSDSEETETNKEVACANPVEEAERQDDGLAVIEEEEERSSASDEDVNVEKSVEDEGDEDERDEDVIVQVEKPVEERTIDEDIANVDERNEDVIVQVEKPVEERTIAEDIANVDMEEAMAMQPLGMYFPASEYTKKMKLATRCYISEVLKTFADLEHPLTNVEKNYFMEHPSFKHIYHLPSGYTHKLMGMWMLFLRTASIEKKKEVWFVVNGVPIRYGIREHALISGFNCKAYPANYQSAGNMNFANRYFKTGVIRREDVKTKLMEMEPARSKDRLRMAVLYFLTSIIAVPTKTGERASPIDDFCVRAASDLTFCKTFPWGRYSFEYMLKSISHTLDHFNGVVPNTQSPWPVPGFCVPLEFLAFEAIPSLRERFIEEKEGSHAGCPRMCKVSFKRTEMKGFTLEQINHVLGTTEVIESIIREKAEEVPLLAEITGVEDDVDKHDVVVDSWMKRLGQGREIRFEEVYNEDVHARMEAPNEEEVPTAVGPGDPTLVDVMEKLHSINDKLNEALLALMEMEEKQATFEAFMDEMKAKVNLGNTGYTVP</sequence>
<organism evidence="4">
    <name type="scientific">Arabidopsis thaliana</name>
    <name type="common">Mouse-ear cress</name>
    <dbReference type="NCBI Taxonomy" id="3702"/>
    <lineage>
        <taxon>Eukaryota</taxon>
        <taxon>Viridiplantae</taxon>
        <taxon>Streptophyta</taxon>
        <taxon>Embryophyta</taxon>
        <taxon>Tracheophyta</taxon>
        <taxon>Spermatophyta</taxon>
        <taxon>Magnoliopsida</taxon>
        <taxon>eudicotyledons</taxon>
        <taxon>Gunneridae</taxon>
        <taxon>Pentapetalae</taxon>
        <taxon>rosids</taxon>
        <taxon>malvids</taxon>
        <taxon>Brassicales</taxon>
        <taxon>Brassicaceae</taxon>
        <taxon>Camelineae</taxon>
        <taxon>Arabidopsis</taxon>
    </lineage>
</organism>
<proteinExistence type="predicted"/>
<dbReference type="PANTHER" id="PTHR48449">
    <property type="entry name" value="DUF1985 DOMAIN-CONTAINING PROTEIN"/>
    <property type="match status" value="1"/>
</dbReference>
<feature type="compositionally biased region" description="Low complexity" evidence="1">
    <location>
        <begin position="64"/>
        <end position="107"/>
    </location>
</feature>
<protein>
    <submittedName>
        <fullName evidence="4">Uncharacterized protein At2g23480</fullName>
    </submittedName>
</protein>
<reference evidence="4" key="2">
    <citation type="submission" date="2000-03" db="EMBL/GenBank/DDBJ databases">
        <authorList>
            <person name="Rounsley S.D."/>
            <person name="Kaul S."/>
            <person name="Lin X."/>
            <person name="Ketchum K.A."/>
            <person name="Crosby M.L."/>
            <person name="Brandon R.C."/>
            <person name="Sykes S.M."/>
            <person name="Mason T.M."/>
            <person name="Kerlavage A.R."/>
            <person name="Adams M.D."/>
            <person name="Somerville C.R."/>
            <person name="Venter J.C."/>
        </authorList>
    </citation>
    <scope>NUCLEOTIDE SEQUENCE</scope>
</reference>
<feature type="compositionally biased region" description="Acidic residues" evidence="1">
    <location>
        <begin position="193"/>
        <end position="207"/>
    </location>
</feature>
<dbReference type="Pfam" id="PF09331">
    <property type="entry name" value="DUF1985"/>
    <property type="match status" value="1"/>
</dbReference>
<feature type="region of interest" description="Disordered" evidence="1">
    <location>
        <begin position="1"/>
        <end position="223"/>
    </location>
</feature>
<evidence type="ECO:0000259" key="2">
    <source>
        <dbReference type="Pfam" id="PF03384"/>
    </source>
</evidence>
<evidence type="ECO:0000256" key="1">
    <source>
        <dbReference type="SAM" id="MobiDB-lite"/>
    </source>
</evidence>
<name>O80464_ARATH</name>